<dbReference type="RefSeq" id="WP_042980924.1">
    <property type="nucleotide sequence ID" value="NZ_JMQC01000008.1"/>
</dbReference>
<dbReference type="AlphaFoldDB" id="A0A090YUM5"/>
<reference evidence="3 5" key="2">
    <citation type="submission" date="2018-08" db="EMBL/GenBank/DDBJ databases">
        <title>Bacillus clarus sp. nov. strain PS00077A.</title>
        <authorList>
            <person name="Mendez Acevedo M."/>
            <person name="Carroll L."/>
            <person name="Mukherjee M."/>
            <person name="Wiedmann M."/>
            <person name="Kovac J."/>
        </authorList>
    </citation>
    <scope>NUCLEOTIDE SEQUENCE [LARGE SCALE GENOMIC DNA]</scope>
    <source>
        <strain evidence="3 5">PS00077A</strain>
    </source>
</reference>
<reference evidence="2 4" key="1">
    <citation type="submission" date="2014-04" db="EMBL/GenBank/DDBJ databases">
        <authorList>
            <person name="Bishop-Lilly K.A."/>
            <person name="Broomall S.M."/>
            <person name="Chain P.S."/>
            <person name="Chertkov O."/>
            <person name="Coyne S.R."/>
            <person name="Daligault H.E."/>
            <person name="Davenport K.W."/>
            <person name="Erkkila T."/>
            <person name="Frey K.G."/>
            <person name="Gibbons H.S."/>
            <person name="Gu W."/>
            <person name="Jaissle J."/>
            <person name="Johnson S.L."/>
            <person name="Koroleva G.I."/>
            <person name="Ladner J.T."/>
            <person name="Lo C.-C."/>
            <person name="Minogue T.D."/>
            <person name="Munk C."/>
            <person name="Palacios G.F."/>
            <person name="Redden C.L."/>
            <person name="Rosenzweig C.N."/>
            <person name="Scholz M.B."/>
            <person name="Teshima H."/>
            <person name="Xu Y."/>
        </authorList>
    </citation>
    <scope>NUCLEOTIDE SEQUENCE [LARGE SCALE GENOMIC DNA]</scope>
    <source>
        <strain evidence="2 4">BHP</strain>
    </source>
</reference>
<dbReference type="EMBL" id="QVOD01000010">
    <property type="protein sequence ID" value="RFT66925.1"/>
    <property type="molecule type" value="Genomic_DNA"/>
</dbReference>
<dbReference type="STRING" id="1405.B7492_28020"/>
<protein>
    <submittedName>
        <fullName evidence="3">Transcriptional regulator</fullName>
    </submittedName>
</protein>
<dbReference type="InterPro" id="IPR008928">
    <property type="entry name" value="6-hairpin_glycosidase_sf"/>
</dbReference>
<dbReference type="PATRIC" id="fig|1405.8.peg.2359"/>
<dbReference type="SUPFAM" id="SSF48208">
    <property type="entry name" value="Six-hairpin glycosidases"/>
    <property type="match status" value="1"/>
</dbReference>
<dbReference type="InterPro" id="IPR012341">
    <property type="entry name" value="6hp_glycosidase-like_sf"/>
</dbReference>
<keyword evidence="1" id="KW-0812">Transmembrane</keyword>
<dbReference type="Proteomes" id="UP000029389">
    <property type="component" value="Unassembled WGS sequence"/>
</dbReference>
<feature type="transmembrane region" description="Helical" evidence="1">
    <location>
        <begin position="6"/>
        <end position="26"/>
    </location>
</feature>
<keyword evidence="1" id="KW-0472">Membrane</keyword>
<dbReference type="EMBL" id="JMQC01000008">
    <property type="protein sequence ID" value="KFN01977.1"/>
    <property type="molecule type" value="Genomic_DNA"/>
</dbReference>
<evidence type="ECO:0000313" key="4">
    <source>
        <dbReference type="Proteomes" id="UP000029389"/>
    </source>
</evidence>
<dbReference type="Proteomes" id="UP000264294">
    <property type="component" value="Unassembled WGS sequence"/>
</dbReference>
<dbReference type="GO" id="GO:0005975">
    <property type="term" value="P:carbohydrate metabolic process"/>
    <property type="evidence" value="ECO:0007669"/>
    <property type="project" value="InterPro"/>
</dbReference>
<comment type="caution">
    <text evidence="2">The sequence shown here is derived from an EMBL/GenBank/DDBJ whole genome shotgun (WGS) entry which is preliminary data.</text>
</comment>
<evidence type="ECO:0000256" key="1">
    <source>
        <dbReference type="SAM" id="Phobius"/>
    </source>
</evidence>
<accession>A0A090YUM5</accession>
<sequence length="361" mass="42055">MGKRLYIWTGIIVLIALGGIVFLTAVQGNRTEHFILRHMFNENETIATYRLSDQKAGTSEAKGREALSESAGLWLQYTLDKDDKPLFDEQMKVIQNYFVSKEHIVLWKISEKGEKQSATNALIDDLRIIEQLYRAYEMYKEERYKHLADQLSDAVLHYNKKRKYYVDYYNADAGVQNKILTTSYINPHAFSYMKQYGKISEEQYKEVVQFLADYPRNGWAFPKEYKEDGTFVYDKQINLIDQSYVAYHRSLGGLSSDAYFEFIKKKFHQDGKLYGRYDLGTGKNAVDYESPAAYGLTILYVLQTGDMKFAKELYDRMSEFRNDNVFSRFYGGYVAGKDDNTHIFDNVLPLLAETELEKSKK</sequence>
<evidence type="ECO:0000313" key="3">
    <source>
        <dbReference type="EMBL" id="RFT66925.1"/>
    </source>
</evidence>
<proteinExistence type="predicted"/>
<keyword evidence="5" id="KW-1185">Reference proteome</keyword>
<evidence type="ECO:0000313" key="2">
    <source>
        <dbReference type="EMBL" id="KFN01977.1"/>
    </source>
</evidence>
<dbReference type="Gene3D" id="1.50.10.10">
    <property type="match status" value="1"/>
</dbReference>
<gene>
    <name evidence="3" type="ORF">D0U04_10620</name>
    <name evidence="2" type="ORF">DJ93_2180</name>
</gene>
<evidence type="ECO:0000313" key="5">
    <source>
        <dbReference type="Proteomes" id="UP000264294"/>
    </source>
</evidence>
<name>A0A090YUM5_9BACI</name>
<organism evidence="2 4">
    <name type="scientific">Bacillus clarus</name>
    <dbReference type="NCBI Taxonomy" id="2338372"/>
    <lineage>
        <taxon>Bacteria</taxon>
        <taxon>Bacillati</taxon>
        <taxon>Bacillota</taxon>
        <taxon>Bacilli</taxon>
        <taxon>Bacillales</taxon>
        <taxon>Bacillaceae</taxon>
        <taxon>Bacillus</taxon>
        <taxon>Bacillus cereus group</taxon>
    </lineage>
</organism>
<keyword evidence="1" id="KW-1133">Transmembrane helix</keyword>